<keyword evidence="1" id="KW-0378">Hydrolase</keyword>
<sequence>MSTTFPSGRAGGRHRTAAVKQSALRRIVVPALLVVLGLIVMLYPVVASQWNNHVQRGVAQQYHDIMEEQKANEPEFIQRSLVDARVYNEEHTDGPILDPWLARVSKDNGEYQHYLSQLSGFPAMSQVTIPAINSKLPVYHGTDESTLQKGLGHLFGSALPIGGEGMHSVITGHTGITNATLWDNLIDVKEGDDVYVSTFGEQLKYKVYDIETVLPNETDSLKAQEGRDLLTLVTCTPYGINSHRLLVHAERVPFDQGDEDIVSATGGWTMQWWMWLVLAVALAVAVGLTWWIRRTLAGEKEKSDEQN</sequence>
<keyword evidence="3" id="KW-1133">Transmembrane helix</keyword>
<keyword evidence="5" id="KW-1185">Reference proteome</keyword>
<evidence type="ECO:0000256" key="1">
    <source>
        <dbReference type="ARBA" id="ARBA00022801"/>
    </source>
</evidence>
<feature type="transmembrane region" description="Helical" evidence="3">
    <location>
        <begin position="23"/>
        <end position="46"/>
    </location>
</feature>
<name>A0A1H1U0F3_9CORY</name>
<gene>
    <name evidence="4" type="ORF">SAMN04488539_2115</name>
</gene>
<organism evidence="4 5">
    <name type="scientific">Corynebacterium timonense</name>
    <dbReference type="NCBI Taxonomy" id="441500"/>
    <lineage>
        <taxon>Bacteria</taxon>
        <taxon>Bacillati</taxon>
        <taxon>Actinomycetota</taxon>
        <taxon>Actinomycetes</taxon>
        <taxon>Mycobacteriales</taxon>
        <taxon>Corynebacteriaceae</taxon>
        <taxon>Corynebacterium</taxon>
    </lineage>
</organism>
<proteinExistence type="predicted"/>
<dbReference type="OrthoDB" id="5242161at2"/>
<dbReference type="STRING" id="1203190.GCA_000312345_00816"/>
<dbReference type="InterPro" id="IPR023365">
    <property type="entry name" value="Sortase_dom-sf"/>
</dbReference>
<dbReference type="Pfam" id="PF04203">
    <property type="entry name" value="Sortase"/>
    <property type="match status" value="1"/>
</dbReference>
<dbReference type="InterPro" id="IPR042002">
    <property type="entry name" value="Sortase_C"/>
</dbReference>
<feature type="transmembrane region" description="Helical" evidence="3">
    <location>
        <begin position="272"/>
        <end position="292"/>
    </location>
</feature>
<dbReference type="eggNOG" id="COG3764">
    <property type="taxonomic scope" value="Bacteria"/>
</dbReference>
<dbReference type="InterPro" id="IPR005754">
    <property type="entry name" value="Sortase"/>
</dbReference>
<dbReference type="RefSeq" id="WP_019193665.1">
    <property type="nucleotide sequence ID" value="NZ_LT629765.1"/>
</dbReference>
<dbReference type="SUPFAM" id="SSF63817">
    <property type="entry name" value="Sortase"/>
    <property type="match status" value="1"/>
</dbReference>
<evidence type="ECO:0000313" key="5">
    <source>
        <dbReference type="Proteomes" id="UP000182237"/>
    </source>
</evidence>
<dbReference type="AlphaFoldDB" id="A0A1H1U0F3"/>
<dbReference type="NCBIfam" id="TIGR01076">
    <property type="entry name" value="sortase_fam"/>
    <property type="match status" value="1"/>
</dbReference>
<feature type="active site" description="Proton donor/acceptor" evidence="2">
    <location>
        <position position="173"/>
    </location>
</feature>
<dbReference type="Gene3D" id="2.40.260.10">
    <property type="entry name" value="Sortase"/>
    <property type="match status" value="1"/>
</dbReference>
<keyword evidence="3" id="KW-0472">Membrane</keyword>
<dbReference type="Proteomes" id="UP000182237">
    <property type="component" value="Chromosome I"/>
</dbReference>
<evidence type="ECO:0000313" key="4">
    <source>
        <dbReference type="EMBL" id="SDS65801.1"/>
    </source>
</evidence>
<evidence type="ECO:0000256" key="2">
    <source>
        <dbReference type="PIRSR" id="PIRSR605754-1"/>
    </source>
</evidence>
<dbReference type="GO" id="GO:0016787">
    <property type="term" value="F:hydrolase activity"/>
    <property type="evidence" value="ECO:0007669"/>
    <property type="project" value="UniProtKB-KW"/>
</dbReference>
<protein>
    <submittedName>
        <fullName evidence="4">Sortase A</fullName>
    </submittedName>
</protein>
<evidence type="ECO:0000256" key="3">
    <source>
        <dbReference type="SAM" id="Phobius"/>
    </source>
</evidence>
<keyword evidence="3" id="KW-0812">Transmembrane</keyword>
<feature type="active site" description="Acyl-thioester intermediate" evidence="2">
    <location>
        <position position="235"/>
    </location>
</feature>
<dbReference type="NCBIfam" id="NF033745">
    <property type="entry name" value="class_C_sortase"/>
    <property type="match status" value="1"/>
</dbReference>
<reference evidence="4 5" key="1">
    <citation type="submission" date="2016-10" db="EMBL/GenBank/DDBJ databases">
        <authorList>
            <person name="de Groot N.N."/>
        </authorList>
    </citation>
    <scope>NUCLEOTIDE SEQUENCE [LARGE SCALE GENOMIC DNA]</scope>
    <source>
        <strain evidence="4 5">DSM 45434</strain>
    </source>
</reference>
<dbReference type="EMBL" id="LT629765">
    <property type="protein sequence ID" value="SDS65801.1"/>
    <property type="molecule type" value="Genomic_DNA"/>
</dbReference>
<accession>A0A1H1U0F3</accession>
<dbReference type="CDD" id="cd05827">
    <property type="entry name" value="Sortase_C"/>
    <property type="match status" value="1"/>
</dbReference>